<feature type="region of interest" description="Disordered" evidence="1">
    <location>
        <begin position="103"/>
        <end position="153"/>
    </location>
</feature>
<organism evidence="2 3">
    <name type="scientific">Mycena pura</name>
    <dbReference type="NCBI Taxonomy" id="153505"/>
    <lineage>
        <taxon>Eukaryota</taxon>
        <taxon>Fungi</taxon>
        <taxon>Dikarya</taxon>
        <taxon>Basidiomycota</taxon>
        <taxon>Agaricomycotina</taxon>
        <taxon>Agaricomycetes</taxon>
        <taxon>Agaricomycetidae</taxon>
        <taxon>Agaricales</taxon>
        <taxon>Marasmiineae</taxon>
        <taxon>Mycenaceae</taxon>
        <taxon>Mycena</taxon>
    </lineage>
</organism>
<dbReference type="AlphaFoldDB" id="A0AAD6VPX9"/>
<sequence>MLTSDGRLVLCVRACVVVFFVGTHYKQRRATAGPAPKIMSQSGGWRSPFAGEENSFYEERSSADAGDSLEHASSEHGHPARFVQAGATEPGLWYSGADASVPPASMLHDHSSQSRSGPQTGGSSSMSHGALQPPSDLAHTNPPSSRTCLPTPASSYERAGVVELFGRLRRKRGASASTAPSPPPRGAAAVLPAFALPDGLGVPEGLLRPGPTHSTRTLGDHVDYSRPIAYAMRPGFGMRANSGTTWASNTPWPTIHSTPRLIPRVHSRMLYNAIYFPCPRRPLAREDAWAYSVPARACPYVRKIRQRWT</sequence>
<proteinExistence type="predicted"/>
<evidence type="ECO:0000313" key="3">
    <source>
        <dbReference type="Proteomes" id="UP001219525"/>
    </source>
</evidence>
<protein>
    <submittedName>
        <fullName evidence="2">Uncharacterized protein</fullName>
    </submittedName>
</protein>
<feature type="compositionally biased region" description="Polar residues" evidence="1">
    <location>
        <begin position="113"/>
        <end position="127"/>
    </location>
</feature>
<feature type="region of interest" description="Disordered" evidence="1">
    <location>
        <begin position="30"/>
        <end position="76"/>
    </location>
</feature>
<dbReference type="Proteomes" id="UP001219525">
    <property type="component" value="Unassembled WGS sequence"/>
</dbReference>
<comment type="caution">
    <text evidence="2">The sequence shown here is derived from an EMBL/GenBank/DDBJ whole genome shotgun (WGS) entry which is preliminary data.</text>
</comment>
<feature type="compositionally biased region" description="Basic and acidic residues" evidence="1">
    <location>
        <begin position="57"/>
        <end position="76"/>
    </location>
</feature>
<accession>A0AAD6VPX9</accession>
<evidence type="ECO:0000313" key="2">
    <source>
        <dbReference type="EMBL" id="KAJ7218587.1"/>
    </source>
</evidence>
<feature type="compositionally biased region" description="Polar residues" evidence="1">
    <location>
        <begin position="141"/>
        <end position="153"/>
    </location>
</feature>
<reference evidence="2" key="1">
    <citation type="submission" date="2023-03" db="EMBL/GenBank/DDBJ databases">
        <title>Massive genome expansion in bonnet fungi (Mycena s.s.) driven by repeated elements and novel gene families across ecological guilds.</title>
        <authorList>
            <consortium name="Lawrence Berkeley National Laboratory"/>
            <person name="Harder C.B."/>
            <person name="Miyauchi S."/>
            <person name="Viragh M."/>
            <person name="Kuo A."/>
            <person name="Thoen E."/>
            <person name="Andreopoulos B."/>
            <person name="Lu D."/>
            <person name="Skrede I."/>
            <person name="Drula E."/>
            <person name="Henrissat B."/>
            <person name="Morin E."/>
            <person name="Kohler A."/>
            <person name="Barry K."/>
            <person name="LaButti K."/>
            <person name="Morin E."/>
            <person name="Salamov A."/>
            <person name="Lipzen A."/>
            <person name="Mereny Z."/>
            <person name="Hegedus B."/>
            <person name="Baldrian P."/>
            <person name="Stursova M."/>
            <person name="Weitz H."/>
            <person name="Taylor A."/>
            <person name="Grigoriev I.V."/>
            <person name="Nagy L.G."/>
            <person name="Martin F."/>
            <person name="Kauserud H."/>
        </authorList>
    </citation>
    <scope>NUCLEOTIDE SEQUENCE</scope>
    <source>
        <strain evidence="2">9144</strain>
    </source>
</reference>
<gene>
    <name evidence="2" type="ORF">GGX14DRAFT_560934</name>
</gene>
<evidence type="ECO:0000256" key="1">
    <source>
        <dbReference type="SAM" id="MobiDB-lite"/>
    </source>
</evidence>
<name>A0AAD6VPX9_9AGAR</name>
<dbReference type="EMBL" id="JARJCW010000012">
    <property type="protein sequence ID" value="KAJ7218587.1"/>
    <property type="molecule type" value="Genomic_DNA"/>
</dbReference>
<keyword evidence="3" id="KW-1185">Reference proteome</keyword>